<evidence type="ECO:0000313" key="14">
    <source>
        <dbReference type="Proteomes" id="UP000288361"/>
    </source>
</evidence>
<dbReference type="Pfam" id="PF25994">
    <property type="entry name" value="HH_AprE"/>
    <property type="match status" value="1"/>
</dbReference>
<proteinExistence type="inferred from homology"/>
<dbReference type="RefSeq" id="WP_126752943.1">
    <property type="nucleotide sequence ID" value="NZ_JBHUMT010000012.1"/>
</dbReference>
<dbReference type="PROSITE" id="PS00543">
    <property type="entry name" value="HLYD_FAMILY"/>
    <property type="match status" value="1"/>
</dbReference>
<dbReference type="SUPFAM" id="SSF56954">
    <property type="entry name" value="Outer membrane efflux proteins (OEP)"/>
    <property type="match status" value="1"/>
</dbReference>
<feature type="coiled-coil region" evidence="10">
    <location>
        <begin position="266"/>
        <end position="315"/>
    </location>
</feature>
<dbReference type="AlphaFoldDB" id="A0A432YID7"/>
<dbReference type="InterPro" id="IPR058982">
    <property type="entry name" value="Beta-barrel_AprE"/>
</dbReference>
<dbReference type="GO" id="GO:0009306">
    <property type="term" value="P:protein secretion"/>
    <property type="evidence" value="ECO:0007669"/>
    <property type="project" value="InterPro"/>
</dbReference>
<gene>
    <name evidence="13" type="ORF">CWI73_11685</name>
</gene>
<organism evidence="13 14">
    <name type="scientific">Idiomarina piscisalsi</name>
    <dbReference type="NCBI Taxonomy" id="1096243"/>
    <lineage>
        <taxon>Bacteria</taxon>
        <taxon>Pseudomonadati</taxon>
        <taxon>Pseudomonadota</taxon>
        <taxon>Gammaproteobacteria</taxon>
        <taxon>Alteromonadales</taxon>
        <taxon>Idiomarinaceae</taxon>
        <taxon>Idiomarina</taxon>
    </lineage>
</organism>
<dbReference type="Gene3D" id="2.40.30.170">
    <property type="match status" value="1"/>
</dbReference>
<evidence type="ECO:0000259" key="11">
    <source>
        <dbReference type="Pfam" id="PF25994"/>
    </source>
</evidence>
<dbReference type="Pfam" id="PF26002">
    <property type="entry name" value="Beta-barrel_AprE"/>
    <property type="match status" value="1"/>
</dbReference>
<evidence type="ECO:0000256" key="6">
    <source>
        <dbReference type="ARBA" id="ARBA00022692"/>
    </source>
</evidence>
<dbReference type="PANTHER" id="PTHR30386">
    <property type="entry name" value="MEMBRANE FUSION SUBUNIT OF EMRAB-TOLC MULTIDRUG EFFLUX PUMP"/>
    <property type="match status" value="1"/>
</dbReference>
<feature type="domain" description="AprE-like long alpha-helical hairpin" evidence="11">
    <location>
        <begin position="140"/>
        <end position="314"/>
    </location>
</feature>
<evidence type="ECO:0000256" key="2">
    <source>
        <dbReference type="ARBA" id="ARBA00009477"/>
    </source>
</evidence>
<protein>
    <recommendedName>
        <fullName evidence="9">Membrane fusion protein (MFP) family protein</fullName>
    </recommendedName>
</protein>
<dbReference type="InterPro" id="IPR050739">
    <property type="entry name" value="MFP"/>
</dbReference>
<accession>A0A432YID7</accession>
<evidence type="ECO:0000256" key="4">
    <source>
        <dbReference type="ARBA" id="ARBA00022475"/>
    </source>
</evidence>
<dbReference type="NCBIfam" id="TIGR01843">
    <property type="entry name" value="type_I_hlyD"/>
    <property type="match status" value="1"/>
</dbReference>
<dbReference type="InterPro" id="IPR010129">
    <property type="entry name" value="T1SS_HlyD"/>
</dbReference>
<dbReference type="GO" id="GO:0005886">
    <property type="term" value="C:plasma membrane"/>
    <property type="evidence" value="ECO:0007669"/>
    <property type="project" value="UniProtKB-SubCell"/>
</dbReference>
<feature type="domain" description="AprE-like beta-barrel" evidence="12">
    <location>
        <begin position="364"/>
        <end position="450"/>
    </location>
</feature>
<keyword evidence="6 9" id="KW-0812">Transmembrane</keyword>
<evidence type="ECO:0000256" key="3">
    <source>
        <dbReference type="ARBA" id="ARBA00022448"/>
    </source>
</evidence>
<feature type="transmembrane region" description="Helical" evidence="9">
    <location>
        <begin position="66"/>
        <end position="83"/>
    </location>
</feature>
<keyword evidence="10" id="KW-0175">Coiled coil</keyword>
<dbReference type="PANTHER" id="PTHR30386:SF26">
    <property type="entry name" value="TRANSPORT PROTEIN COMB"/>
    <property type="match status" value="1"/>
</dbReference>
<name>A0A432YID7_9GAMM</name>
<dbReference type="Gene3D" id="2.40.50.100">
    <property type="match status" value="1"/>
</dbReference>
<keyword evidence="8 9" id="KW-0472">Membrane</keyword>
<dbReference type="PRINTS" id="PR01490">
    <property type="entry name" value="RTXTOXIND"/>
</dbReference>
<keyword evidence="7 9" id="KW-1133">Transmembrane helix</keyword>
<dbReference type="InterPro" id="IPR006144">
    <property type="entry name" value="Secretion_HlyD_CS"/>
</dbReference>
<feature type="coiled-coil region" evidence="10">
    <location>
        <begin position="193"/>
        <end position="234"/>
    </location>
</feature>
<evidence type="ECO:0000256" key="7">
    <source>
        <dbReference type="ARBA" id="ARBA00022989"/>
    </source>
</evidence>
<keyword evidence="5 9" id="KW-0997">Cell inner membrane</keyword>
<evidence type="ECO:0000256" key="8">
    <source>
        <dbReference type="ARBA" id="ARBA00023136"/>
    </source>
</evidence>
<evidence type="ECO:0000256" key="9">
    <source>
        <dbReference type="RuleBase" id="RU365093"/>
    </source>
</evidence>
<dbReference type="SUPFAM" id="SSF111369">
    <property type="entry name" value="HlyD-like secretion proteins"/>
    <property type="match status" value="1"/>
</dbReference>
<dbReference type="Proteomes" id="UP000288361">
    <property type="component" value="Unassembled WGS sequence"/>
</dbReference>
<evidence type="ECO:0000256" key="5">
    <source>
        <dbReference type="ARBA" id="ARBA00022519"/>
    </source>
</evidence>
<sequence length="473" mass="52774">MTKSQKDTAEQKGFNRLGAISHKTDAGKGLIDRVFGRWINVPGNRDWVVDAEWAKIQQDPIKTNRLLYTIIAAIVLLIIWAAFAEIATIARGDGKVVPSSQLQTVETFDGGLIEQIYVTEGQLVQKGDVLVELDSTRFFSELNENQARMWALQANNARLRALVEGKEPEFPDELRDNAPALVEDSISSFHSNLESLESRTQAAKSRLKQKKEELNELQAALQQYQESLDLVERELAVTRPLKKSGAVSEVDIIRLERDKAQFSGQINQTLASIENAKAAIEEAESRLKEVRLETINEWRRELAEVSADLAAFEKIRSRLSDKVQKTKLRSPVGGIVQTLHVNTVGGVVTTGQPVVDIVPVDDELIIEARILPKDIAFIKQGQEATIKFTSYDFSIFGGAKATVQHISADTVTDDNDVTFYVVRLKTSKSEFSEELQIIPGMVTQVDIKTGERTVLSYLLKPLLKARSEAFTER</sequence>
<comment type="similarity">
    <text evidence="2 9">Belongs to the membrane fusion protein (MFP) (TC 8.A.1) family.</text>
</comment>
<reference evidence="13 14" key="1">
    <citation type="journal article" date="2011" name="Front. Microbiol.">
        <title>Genomic signatures of strain selection and enhancement in Bacillus atrophaeus var. globigii, a historical biowarfare simulant.</title>
        <authorList>
            <person name="Gibbons H.S."/>
            <person name="Broomall S.M."/>
            <person name="McNew L.A."/>
            <person name="Daligault H."/>
            <person name="Chapman C."/>
            <person name="Bruce D."/>
            <person name="Karavis M."/>
            <person name="Krepps M."/>
            <person name="McGregor P.A."/>
            <person name="Hong C."/>
            <person name="Park K.H."/>
            <person name="Akmal A."/>
            <person name="Feldman A."/>
            <person name="Lin J.S."/>
            <person name="Chang W.E."/>
            <person name="Higgs B.W."/>
            <person name="Demirev P."/>
            <person name="Lindquist J."/>
            <person name="Liem A."/>
            <person name="Fochler E."/>
            <person name="Read T.D."/>
            <person name="Tapia R."/>
            <person name="Johnson S."/>
            <person name="Bishop-Lilly K.A."/>
            <person name="Detter C."/>
            <person name="Han C."/>
            <person name="Sozhamannan S."/>
            <person name="Rosenzweig C.N."/>
            <person name="Skowronski E.W."/>
        </authorList>
    </citation>
    <scope>NUCLEOTIDE SEQUENCE [LARGE SCALE GENOMIC DNA]</scope>
    <source>
        <strain evidence="13 14">TPS4-2</strain>
    </source>
</reference>
<evidence type="ECO:0000259" key="12">
    <source>
        <dbReference type="Pfam" id="PF26002"/>
    </source>
</evidence>
<evidence type="ECO:0000256" key="10">
    <source>
        <dbReference type="SAM" id="Coils"/>
    </source>
</evidence>
<evidence type="ECO:0000313" key="13">
    <source>
        <dbReference type="EMBL" id="RUO60714.1"/>
    </source>
</evidence>
<dbReference type="Gene3D" id="1.10.287.470">
    <property type="entry name" value="Helix hairpin bin"/>
    <property type="match status" value="2"/>
</dbReference>
<comment type="subcellular location">
    <subcellularLocation>
        <location evidence="1 9">Cell inner membrane</location>
        <topology evidence="1 9">Single-pass membrane protein</topology>
    </subcellularLocation>
</comment>
<comment type="caution">
    <text evidence="13">The sequence shown here is derived from an EMBL/GenBank/DDBJ whole genome shotgun (WGS) entry which is preliminary data.</text>
</comment>
<keyword evidence="3 9" id="KW-0813">Transport</keyword>
<dbReference type="InterPro" id="IPR058781">
    <property type="entry name" value="HH_AprE-like"/>
</dbReference>
<evidence type="ECO:0000256" key="1">
    <source>
        <dbReference type="ARBA" id="ARBA00004377"/>
    </source>
</evidence>
<dbReference type="EMBL" id="PIQA01000014">
    <property type="protein sequence ID" value="RUO60714.1"/>
    <property type="molecule type" value="Genomic_DNA"/>
</dbReference>
<keyword evidence="4 9" id="KW-1003">Cell membrane</keyword>